<accession>A0A1A6BKE2</accession>
<dbReference type="InterPro" id="IPR012337">
    <property type="entry name" value="RNaseH-like_sf"/>
</dbReference>
<evidence type="ECO:0008006" key="4">
    <source>
        <dbReference type="Google" id="ProtNLM"/>
    </source>
</evidence>
<organism evidence="2 3">
    <name type="scientific">Mycobacterium gordonae</name>
    <dbReference type="NCBI Taxonomy" id="1778"/>
    <lineage>
        <taxon>Bacteria</taxon>
        <taxon>Bacillati</taxon>
        <taxon>Actinomycetota</taxon>
        <taxon>Actinomycetes</taxon>
        <taxon>Mycobacteriales</taxon>
        <taxon>Mycobacteriaceae</taxon>
        <taxon>Mycobacterium</taxon>
    </lineage>
</organism>
<dbReference type="InterPro" id="IPR036397">
    <property type="entry name" value="RNaseH_sf"/>
</dbReference>
<feature type="region of interest" description="Disordered" evidence="1">
    <location>
        <begin position="88"/>
        <end position="132"/>
    </location>
</feature>
<comment type="caution">
    <text evidence="2">The sequence shown here is derived from an EMBL/GenBank/DDBJ whole genome shotgun (WGS) entry which is preliminary data.</text>
</comment>
<proteinExistence type="predicted"/>
<dbReference type="OrthoDB" id="2370461at2"/>
<dbReference type="EMBL" id="MAEM01000140">
    <property type="protein sequence ID" value="OBS02803.1"/>
    <property type="molecule type" value="Genomic_DNA"/>
</dbReference>
<dbReference type="Gene3D" id="3.30.420.10">
    <property type="entry name" value="Ribonuclease H-like superfamily/Ribonuclease H"/>
    <property type="match status" value="1"/>
</dbReference>
<dbReference type="GO" id="GO:0003676">
    <property type="term" value="F:nucleic acid binding"/>
    <property type="evidence" value="ECO:0007669"/>
    <property type="project" value="InterPro"/>
</dbReference>
<evidence type="ECO:0000313" key="3">
    <source>
        <dbReference type="Proteomes" id="UP000093757"/>
    </source>
</evidence>
<gene>
    <name evidence="2" type="ORF">A9W98_12950</name>
</gene>
<evidence type="ECO:0000256" key="1">
    <source>
        <dbReference type="SAM" id="MobiDB-lite"/>
    </source>
</evidence>
<dbReference type="SUPFAM" id="SSF53098">
    <property type="entry name" value="Ribonuclease H-like"/>
    <property type="match status" value="1"/>
</dbReference>
<evidence type="ECO:0000313" key="2">
    <source>
        <dbReference type="EMBL" id="OBS02803.1"/>
    </source>
</evidence>
<reference evidence="2 3" key="1">
    <citation type="submission" date="2016-06" db="EMBL/GenBank/DDBJ databases">
        <authorList>
            <person name="Kjaerup R.B."/>
            <person name="Dalgaard T.S."/>
            <person name="Juul-Madsen H.R."/>
        </authorList>
    </citation>
    <scope>NUCLEOTIDE SEQUENCE [LARGE SCALE GENOMIC DNA]</scope>
    <source>
        <strain evidence="2 3">1245752.6</strain>
    </source>
</reference>
<sequence length="132" mass="15368">MPFPIRGIDSDNGSEFINFHLLSWCDKHQITFTRSRVRNKNYGCHVEQKNWSSVRTLVGYHRYDTPAEVALLNKIWALHSQLSNYFYPPTKTRSQSPRRHKNHQEHDTATTLHRRAHAHPNLPTTAKPCVPG</sequence>
<protein>
    <recommendedName>
        <fullName evidence="4">Integrase catalytic domain-containing protein</fullName>
    </recommendedName>
</protein>
<dbReference type="AlphaFoldDB" id="A0A1A6BKE2"/>
<dbReference type="Proteomes" id="UP000093757">
    <property type="component" value="Unassembled WGS sequence"/>
</dbReference>
<name>A0A1A6BKE2_MYCGO</name>